<proteinExistence type="predicted"/>
<dbReference type="Pfam" id="PF00676">
    <property type="entry name" value="E1_dh"/>
    <property type="match status" value="1"/>
</dbReference>
<organism evidence="6 7">
    <name type="scientific">Kineosphaera limosa NBRC 100340</name>
    <dbReference type="NCBI Taxonomy" id="1184609"/>
    <lineage>
        <taxon>Bacteria</taxon>
        <taxon>Bacillati</taxon>
        <taxon>Actinomycetota</taxon>
        <taxon>Actinomycetes</taxon>
        <taxon>Micrococcales</taxon>
        <taxon>Dermatophilaceae</taxon>
        <taxon>Kineosphaera</taxon>
    </lineage>
</organism>
<dbReference type="InterPro" id="IPR029061">
    <property type="entry name" value="THDP-binding"/>
</dbReference>
<dbReference type="InterPro" id="IPR017596">
    <property type="entry name" value="PdhA/BkdA"/>
</dbReference>
<name>K6WU15_9MICO</name>
<dbReference type="CDD" id="cd02000">
    <property type="entry name" value="TPP_E1_PDC_ADC_BCADC"/>
    <property type="match status" value="1"/>
</dbReference>
<comment type="caution">
    <text evidence="6">The sequence shown here is derived from an EMBL/GenBank/DDBJ whole genome shotgun (WGS) entry which is preliminary data.</text>
</comment>
<dbReference type="InterPro" id="IPR001017">
    <property type="entry name" value="DH_E1"/>
</dbReference>
<evidence type="ECO:0000259" key="5">
    <source>
        <dbReference type="Pfam" id="PF00676"/>
    </source>
</evidence>
<evidence type="ECO:0000256" key="3">
    <source>
        <dbReference type="ARBA" id="ARBA00023052"/>
    </source>
</evidence>
<keyword evidence="2" id="KW-0560">Oxidoreductase</keyword>
<evidence type="ECO:0000313" key="7">
    <source>
        <dbReference type="Proteomes" id="UP000008366"/>
    </source>
</evidence>
<feature type="compositionally biased region" description="Low complexity" evidence="4">
    <location>
        <begin position="8"/>
        <end position="34"/>
    </location>
</feature>
<feature type="domain" description="Dehydrogenase E1 component" evidence="5">
    <location>
        <begin position="95"/>
        <end position="382"/>
    </location>
</feature>
<dbReference type="InterPro" id="IPR050771">
    <property type="entry name" value="Alpha-ketoacid_DH_E1_comp"/>
</dbReference>
<dbReference type="STRING" id="1184609.KILIM_063_00180"/>
<dbReference type="Gene3D" id="3.40.50.970">
    <property type="match status" value="1"/>
</dbReference>
<dbReference type="AlphaFoldDB" id="K6WU15"/>
<dbReference type="SUPFAM" id="SSF52518">
    <property type="entry name" value="Thiamin diphosphate-binding fold (THDP-binding)"/>
    <property type="match status" value="1"/>
</dbReference>
<dbReference type="eggNOG" id="COG1071">
    <property type="taxonomic scope" value="Bacteria"/>
</dbReference>
<gene>
    <name evidence="6" type="primary">bkdA</name>
    <name evidence="6" type="ORF">KILIM_063_00180</name>
</gene>
<sequence length="425" mass="46386">MTSTQTGRQAPTSAATRAANAKAAAAAAQQAARAAEQDARSRPDPQVEEEQELPFQSGLIPAPTPVRFLDDEGRRVDPITDDYTAPDDDLLLEAYRRMVIGRRFDQQATALTKQGRLAVYPSSRGQEACQIGAMLMLRDTDWAFPTYRESMALVSRGLDPVEVLTLLRGDAHCGYDPVATRTAAQCTPLATQLLHAAGLAYAHRRQGKDTVALGFIGDGATSEGDFHEALNFAAVFKAPVVFVVQNNGWAISVPLSKQTAAPSLAYKGVGYGVVCEQVDGNDAMATLAVLGKAVDWARAGKGPVLVELHTYRMEAHTNADDAGRYRTDDEVSKWLSQDPIDRLETYLRSVDRLDDEAVARVRAEADAFADDVRRRMNEDPVTDPMSLFAHVYAEPTPQLREQQEMVAAELAALVEDAREHSEETR</sequence>
<dbReference type="GO" id="GO:0016624">
    <property type="term" value="F:oxidoreductase activity, acting on the aldehyde or oxo group of donors, disulfide as acceptor"/>
    <property type="evidence" value="ECO:0007669"/>
    <property type="project" value="InterPro"/>
</dbReference>
<feature type="compositionally biased region" description="Basic and acidic residues" evidence="4">
    <location>
        <begin position="35"/>
        <end position="45"/>
    </location>
</feature>
<evidence type="ECO:0000256" key="2">
    <source>
        <dbReference type="ARBA" id="ARBA00023002"/>
    </source>
</evidence>
<keyword evidence="3" id="KW-0786">Thiamine pyrophosphate</keyword>
<dbReference type="NCBIfam" id="TIGR03181">
    <property type="entry name" value="PDH_E1_alph_x"/>
    <property type="match status" value="1"/>
</dbReference>
<dbReference type="EMBL" id="BAHD01000063">
    <property type="protein sequence ID" value="GAB97306.1"/>
    <property type="molecule type" value="Genomic_DNA"/>
</dbReference>
<reference evidence="6 7" key="1">
    <citation type="submission" date="2012-08" db="EMBL/GenBank/DDBJ databases">
        <title>Whole genome shotgun sequence of Kineosphaera limosa NBRC 100340.</title>
        <authorList>
            <person name="Yoshida I."/>
            <person name="Isaki S."/>
            <person name="Hosoyama A."/>
            <person name="Tsuchikane K."/>
            <person name="Katsumata H."/>
            <person name="Ando Y."/>
            <person name="Ohji S."/>
            <person name="Hamada M."/>
            <person name="Tamura T."/>
            <person name="Yamazoe A."/>
            <person name="Yamazaki S."/>
            <person name="Fujita N."/>
        </authorList>
    </citation>
    <scope>NUCLEOTIDE SEQUENCE [LARGE SCALE GENOMIC DNA]</scope>
    <source>
        <strain evidence="6 7">NBRC 100340</strain>
    </source>
</reference>
<dbReference type="GO" id="GO:0009083">
    <property type="term" value="P:branched-chain amino acid catabolic process"/>
    <property type="evidence" value="ECO:0007669"/>
    <property type="project" value="TreeGrafter"/>
</dbReference>
<dbReference type="RefSeq" id="WP_006593838.1">
    <property type="nucleotide sequence ID" value="NZ_BAHD01000063.1"/>
</dbReference>
<dbReference type="PANTHER" id="PTHR43380">
    <property type="entry name" value="2-OXOISOVALERATE DEHYDROGENASE SUBUNIT ALPHA, MITOCHONDRIAL"/>
    <property type="match status" value="1"/>
</dbReference>
<keyword evidence="7" id="KW-1185">Reference proteome</keyword>
<protein>
    <submittedName>
        <fullName evidence="6">Branched-chain alpha-keto acid dehydrogenase E1 component alpha subunit</fullName>
    </submittedName>
</protein>
<evidence type="ECO:0000256" key="1">
    <source>
        <dbReference type="ARBA" id="ARBA00001964"/>
    </source>
</evidence>
<dbReference type="GO" id="GO:0000287">
    <property type="term" value="F:magnesium ion binding"/>
    <property type="evidence" value="ECO:0007669"/>
    <property type="project" value="UniProtKB-ARBA"/>
</dbReference>
<accession>K6WU15</accession>
<dbReference type="PANTHER" id="PTHR43380:SF1">
    <property type="entry name" value="2-OXOISOVALERATE DEHYDROGENASE SUBUNIT ALPHA, MITOCHONDRIAL"/>
    <property type="match status" value="1"/>
</dbReference>
<comment type="cofactor">
    <cofactor evidence="1">
        <name>thiamine diphosphate</name>
        <dbReference type="ChEBI" id="CHEBI:58937"/>
    </cofactor>
</comment>
<dbReference type="OrthoDB" id="9766715at2"/>
<evidence type="ECO:0000313" key="6">
    <source>
        <dbReference type="EMBL" id="GAB97306.1"/>
    </source>
</evidence>
<dbReference type="Proteomes" id="UP000008366">
    <property type="component" value="Unassembled WGS sequence"/>
</dbReference>
<feature type="region of interest" description="Disordered" evidence="4">
    <location>
        <begin position="1"/>
        <end position="64"/>
    </location>
</feature>
<evidence type="ECO:0000256" key="4">
    <source>
        <dbReference type="SAM" id="MobiDB-lite"/>
    </source>
</evidence>